<organism evidence="2 3">
    <name type="scientific">Lentinula aciculospora</name>
    <dbReference type="NCBI Taxonomy" id="153920"/>
    <lineage>
        <taxon>Eukaryota</taxon>
        <taxon>Fungi</taxon>
        <taxon>Dikarya</taxon>
        <taxon>Basidiomycota</taxon>
        <taxon>Agaricomycotina</taxon>
        <taxon>Agaricomycetes</taxon>
        <taxon>Agaricomycetidae</taxon>
        <taxon>Agaricales</taxon>
        <taxon>Marasmiineae</taxon>
        <taxon>Omphalotaceae</taxon>
        <taxon>Lentinula</taxon>
    </lineage>
</organism>
<sequence length="90" mass="10512">MPFIDLCPPIACISIYYVLRPFAFFLFMTVSGFFLKNLDHSPQSFCMGFQILLCVYSWLRIVLDPCTLRTLSNFQYQTLILVDHLFTNDS</sequence>
<comment type="caution">
    <text evidence="2">The sequence shown here is derived from an EMBL/GenBank/DDBJ whole genome shotgun (WGS) entry which is preliminary data.</text>
</comment>
<dbReference type="AlphaFoldDB" id="A0A9W9DHY3"/>
<evidence type="ECO:0000313" key="3">
    <source>
        <dbReference type="Proteomes" id="UP001150266"/>
    </source>
</evidence>
<name>A0A9W9DHY3_9AGAR</name>
<feature type="transmembrane region" description="Helical" evidence="1">
    <location>
        <begin position="41"/>
        <end position="59"/>
    </location>
</feature>
<gene>
    <name evidence="2" type="ORF">J3R30DRAFT_3540250</name>
</gene>
<accession>A0A9W9DHY3</accession>
<reference evidence="2" key="1">
    <citation type="submission" date="2022-08" db="EMBL/GenBank/DDBJ databases">
        <title>A Global Phylogenomic Analysis of the Shiitake Genus Lentinula.</title>
        <authorList>
            <consortium name="DOE Joint Genome Institute"/>
            <person name="Sierra-Patev S."/>
            <person name="Min B."/>
            <person name="Naranjo-Ortiz M."/>
            <person name="Looney B."/>
            <person name="Konkel Z."/>
            <person name="Slot J.C."/>
            <person name="Sakamoto Y."/>
            <person name="Steenwyk J.L."/>
            <person name="Rokas A."/>
            <person name="Carro J."/>
            <person name="Camarero S."/>
            <person name="Ferreira P."/>
            <person name="Molpeceres G."/>
            <person name="Ruiz-Duenas F.J."/>
            <person name="Serrano A."/>
            <person name="Henrissat B."/>
            <person name="Drula E."/>
            <person name="Hughes K.W."/>
            <person name="Mata J.L."/>
            <person name="Ishikawa N.K."/>
            <person name="Vargas-Isla R."/>
            <person name="Ushijima S."/>
            <person name="Smith C.A."/>
            <person name="Ahrendt S."/>
            <person name="Andreopoulos W."/>
            <person name="He G."/>
            <person name="Labutti K."/>
            <person name="Lipzen A."/>
            <person name="Ng V."/>
            <person name="Riley R."/>
            <person name="Sandor L."/>
            <person name="Barry K."/>
            <person name="Martinez A.T."/>
            <person name="Xiao Y."/>
            <person name="Gibbons J.G."/>
            <person name="Terashima K."/>
            <person name="Grigoriev I.V."/>
            <person name="Hibbett D.S."/>
        </authorList>
    </citation>
    <scope>NUCLEOTIDE SEQUENCE</scope>
    <source>
        <strain evidence="2">JLM2183</strain>
    </source>
</reference>
<keyword evidence="1" id="KW-0812">Transmembrane</keyword>
<feature type="transmembrane region" description="Helical" evidence="1">
    <location>
        <begin position="12"/>
        <end position="35"/>
    </location>
</feature>
<keyword evidence="1" id="KW-0472">Membrane</keyword>
<keyword evidence="3" id="KW-1185">Reference proteome</keyword>
<evidence type="ECO:0000313" key="2">
    <source>
        <dbReference type="EMBL" id="KAJ4470256.1"/>
    </source>
</evidence>
<proteinExistence type="predicted"/>
<protein>
    <submittedName>
        <fullName evidence="2">Uncharacterized protein</fullName>
    </submittedName>
</protein>
<keyword evidence="1" id="KW-1133">Transmembrane helix</keyword>
<dbReference type="EMBL" id="JAOTPV010000027">
    <property type="protein sequence ID" value="KAJ4470256.1"/>
    <property type="molecule type" value="Genomic_DNA"/>
</dbReference>
<dbReference type="Proteomes" id="UP001150266">
    <property type="component" value="Unassembled WGS sequence"/>
</dbReference>
<evidence type="ECO:0000256" key="1">
    <source>
        <dbReference type="SAM" id="Phobius"/>
    </source>
</evidence>